<evidence type="ECO:0000313" key="3">
    <source>
        <dbReference type="Proteomes" id="UP000054937"/>
    </source>
</evidence>
<evidence type="ECO:0000256" key="1">
    <source>
        <dbReference type="SAM" id="MobiDB-lite"/>
    </source>
</evidence>
<protein>
    <submittedName>
        <fullName evidence="2">Uncharacterized protein</fullName>
    </submittedName>
</protein>
<proteinExistence type="predicted"/>
<dbReference type="AlphaFoldDB" id="A0A0V0R1X6"/>
<reference evidence="2 3" key="1">
    <citation type="journal article" date="2015" name="Sci. Rep.">
        <title>Genome of the facultative scuticociliatosis pathogen Pseudocohnilembus persalinus provides insight into its virulence through horizontal gene transfer.</title>
        <authorList>
            <person name="Xiong J."/>
            <person name="Wang G."/>
            <person name="Cheng J."/>
            <person name="Tian M."/>
            <person name="Pan X."/>
            <person name="Warren A."/>
            <person name="Jiang C."/>
            <person name="Yuan D."/>
            <person name="Miao W."/>
        </authorList>
    </citation>
    <scope>NUCLEOTIDE SEQUENCE [LARGE SCALE GENOMIC DNA]</scope>
    <source>
        <strain evidence="2">36N120E</strain>
    </source>
</reference>
<dbReference type="InParanoid" id="A0A0V0R1X6"/>
<keyword evidence="3" id="KW-1185">Reference proteome</keyword>
<comment type="caution">
    <text evidence="2">The sequence shown here is derived from an EMBL/GenBank/DDBJ whole genome shotgun (WGS) entry which is preliminary data.</text>
</comment>
<feature type="region of interest" description="Disordered" evidence="1">
    <location>
        <begin position="1"/>
        <end position="62"/>
    </location>
</feature>
<name>A0A0V0R1X6_PSEPJ</name>
<feature type="compositionally biased region" description="Polar residues" evidence="1">
    <location>
        <begin position="44"/>
        <end position="53"/>
    </location>
</feature>
<organism evidence="2 3">
    <name type="scientific">Pseudocohnilembus persalinus</name>
    <name type="common">Ciliate</name>
    <dbReference type="NCBI Taxonomy" id="266149"/>
    <lineage>
        <taxon>Eukaryota</taxon>
        <taxon>Sar</taxon>
        <taxon>Alveolata</taxon>
        <taxon>Ciliophora</taxon>
        <taxon>Intramacronucleata</taxon>
        <taxon>Oligohymenophorea</taxon>
        <taxon>Scuticociliatia</taxon>
        <taxon>Philasterida</taxon>
        <taxon>Pseudocohnilembidae</taxon>
        <taxon>Pseudocohnilembus</taxon>
    </lineage>
</organism>
<sequence>MSAHNLPSPTSQNIQQQDQYEIKDLNESISSSDKNSDSGVYAHQKTQNQLNQNEDSDKDSEDMDELINEAFYQTLWKYSRFIRMTLYTYAYFTLSQKLLSYVYAKVLQNKLFSPLNWNFYETI</sequence>
<accession>A0A0V0R1X6</accession>
<feature type="compositionally biased region" description="Polar residues" evidence="1">
    <location>
        <begin position="1"/>
        <end position="19"/>
    </location>
</feature>
<gene>
    <name evidence="2" type="ORF">PPERSA_12323</name>
</gene>
<evidence type="ECO:0000313" key="2">
    <source>
        <dbReference type="EMBL" id="KRX08168.1"/>
    </source>
</evidence>
<dbReference type="EMBL" id="LDAU01000070">
    <property type="protein sequence ID" value="KRX08168.1"/>
    <property type="molecule type" value="Genomic_DNA"/>
</dbReference>
<dbReference type="Proteomes" id="UP000054937">
    <property type="component" value="Unassembled WGS sequence"/>
</dbReference>